<feature type="transmembrane region" description="Helical" evidence="1">
    <location>
        <begin position="52"/>
        <end position="74"/>
    </location>
</feature>
<gene>
    <name evidence="2" type="ORF">COX02_01880</name>
</gene>
<comment type="caution">
    <text evidence="2">The sequence shown here is derived from an EMBL/GenBank/DDBJ whole genome shotgun (WGS) entry which is preliminary data.</text>
</comment>
<organism evidence="2 3">
    <name type="scientific">Candidatus Vogelbacteria bacterium CG22_combo_CG10-13_8_21_14_all_37_9</name>
    <dbReference type="NCBI Taxonomy" id="1975046"/>
    <lineage>
        <taxon>Bacteria</taxon>
        <taxon>Candidatus Vogeliibacteriota</taxon>
    </lineage>
</organism>
<keyword evidence="1" id="KW-0472">Membrane</keyword>
<evidence type="ECO:0000313" key="2">
    <source>
        <dbReference type="EMBL" id="PIP58134.1"/>
    </source>
</evidence>
<keyword evidence="1" id="KW-1133">Transmembrane helix</keyword>
<sequence length="238" mass="26187">MKVYHTNNSGFTPTPKMVSRQRFSVIKVLGSPSSRFWSSPIKTDTLRVRPKLTAGFTLIETFTAIIILLIAILGPLTLLSRAISDGIYAQNKITASFLLQEGLDLSISHWEKLTEGHFVDLSGADINICSSIDSACYVSVDVSGNVSFIDTDDYSICLVENSSSTENPPQYFYGQTSSGCGAGLDTIFTRKIWFKDILAIGDEIDLFGTQIGKVAYVQVTWTYKGLERTAESKTILLK</sequence>
<proteinExistence type="predicted"/>
<dbReference type="AlphaFoldDB" id="A0A2H0BKK8"/>
<dbReference type="Proteomes" id="UP000229334">
    <property type="component" value="Unassembled WGS sequence"/>
</dbReference>
<keyword evidence="1" id="KW-0812">Transmembrane</keyword>
<dbReference type="EMBL" id="PCSX01000029">
    <property type="protein sequence ID" value="PIP58134.1"/>
    <property type="molecule type" value="Genomic_DNA"/>
</dbReference>
<evidence type="ECO:0000256" key="1">
    <source>
        <dbReference type="SAM" id="Phobius"/>
    </source>
</evidence>
<dbReference type="InterPro" id="IPR012902">
    <property type="entry name" value="N_methyl_site"/>
</dbReference>
<reference evidence="2 3" key="1">
    <citation type="submission" date="2017-09" db="EMBL/GenBank/DDBJ databases">
        <title>Depth-based differentiation of microbial function through sediment-hosted aquifers and enrichment of novel symbionts in the deep terrestrial subsurface.</title>
        <authorList>
            <person name="Probst A.J."/>
            <person name="Ladd B."/>
            <person name="Jarett J.K."/>
            <person name="Geller-Mcgrath D.E."/>
            <person name="Sieber C.M."/>
            <person name="Emerson J.B."/>
            <person name="Anantharaman K."/>
            <person name="Thomas B.C."/>
            <person name="Malmstrom R."/>
            <person name="Stieglmeier M."/>
            <person name="Klingl A."/>
            <person name="Woyke T."/>
            <person name="Ryan C.M."/>
            <person name="Banfield J.F."/>
        </authorList>
    </citation>
    <scope>NUCLEOTIDE SEQUENCE [LARGE SCALE GENOMIC DNA]</scope>
    <source>
        <strain evidence="2">CG22_combo_CG10-13_8_21_14_all_37_9</strain>
    </source>
</reference>
<evidence type="ECO:0008006" key="4">
    <source>
        <dbReference type="Google" id="ProtNLM"/>
    </source>
</evidence>
<evidence type="ECO:0000313" key="3">
    <source>
        <dbReference type="Proteomes" id="UP000229334"/>
    </source>
</evidence>
<protein>
    <recommendedName>
        <fullName evidence="4">Prepilin-type N-terminal cleavage/methylation domain-containing protein</fullName>
    </recommendedName>
</protein>
<accession>A0A2H0BKK8</accession>
<name>A0A2H0BKK8_9BACT</name>
<dbReference type="PROSITE" id="PS00409">
    <property type="entry name" value="PROKAR_NTER_METHYL"/>
    <property type="match status" value="1"/>
</dbReference>